<reference evidence="1" key="2">
    <citation type="journal article" date="2015" name="Fish Shellfish Immunol.">
        <title>Early steps in the European eel (Anguilla anguilla)-Vibrio vulnificus interaction in the gills: Role of the RtxA13 toxin.</title>
        <authorList>
            <person name="Callol A."/>
            <person name="Pajuelo D."/>
            <person name="Ebbesson L."/>
            <person name="Teles M."/>
            <person name="MacKenzie S."/>
            <person name="Amaro C."/>
        </authorList>
    </citation>
    <scope>NUCLEOTIDE SEQUENCE</scope>
</reference>
<protein>
    <submittedName>
        <fullName evidence="1">Uncharacterized protein</fullName>
    </submittedName>
</protein>
<name>A0A0E9TB87_ANGAN</name>
<accession>A0A0E9TB87</accession>
<dbReference type="EMBL" id="GBXM01057885">
    <property type="protein sequence ID" value="JAH50692.1"/>
    <property type="molecule type" value="Transcribed_RNA"/>
</dbReference>
<evidence type="ECO:0000313" key="1">
    <source>
        <dbReference type="EMBL" id="JAH50692.1"/>
    </source>
</evidence>
<sequence>MYCNTRSMRGVDGASPYSISLFQKSI</sequence>
<reference evidence="1" key="1">
    <citation type="submission" date="2014-11" db="EMBL/GenBank/DDBJ databases">
        <authorList>
            <person name="Amaro Gonzalez C."/>
        </authorList>
    </citation>
    <scope>NUCLEOTIDE SEQUENCE</scope>
</reference>
<proteinExistence type="predicted"/>
<organism evidence="1">
    <name type="scientific">Anguilla anguilla</name>
    <name type="common">European freshwater eel</name>
    <name type="synonym">Muraena anguilla</name>
    <dbReference type="NCBI Taxonomy" id="7936"/>
    <lineage>
        <taxon>Eukaryota</taxon>
        <taxon>Metazoa</taxon>
        <taxon>Chordata</taxon>
        <taxon>Craniata</taxon>
        <taxon>Vertebrata</taxon>
        <taxon>Euteleostomi</taxon>
        <taxon>Actinopterygii</taxon>
        <taxon>Neopterygii</taxon>
        <taxon>Teleostei</taxon>
        <taxon>Anguilliformes</taxon>
        <taxon>Anguillidae</taxon>
        <taxon>Anguilla</taxon>
    </lineage>
</organism>
<dbReference type="AlphaFoldDB" id="A0A0E9TB87"/>